<dbReference type="AlphaFoldDB" id="A0A0K9NP88"/>
<dbReference type="Gene3D" id="1.20.58.1040">
    <property type="match status" value="1"/>
</dbReference>
<gene>
    <name evidence="6" type="ORF">ZOSMA_77G00900</name>
</gene>
<dbReference type="GO" id="GO:0009506">
    <property type="term" value="C:plasmodesma"/>
    <property type="evidence" value="ECO:0007669"/>
    <property type="project" value="UniProtKB-ARBA"/>
</dbReference>
<protein>
    <submittedName>
        <fullName evidence="6">CBM43-containing protein</fullName>
    </submittedName>
</protein>
<evidence type="ECO:0000259" key="5">
    <source>
        <dbReference type="SMART" id="SM00768"/>
    </source>
</evidence>
<dbReference type="STRING" id="29655.A0A0K9NP88"/>
<dbReference type="InterPro" id="IPR044788">
    <property type="entry name" value="X8_dom_prot"/>
</dbReference>
<name>A0A0K9NP88_ZOSMR</name>
<evidence type="ECO:0000256" key="2">
    <source>
        <dbReference type="ARBA" id="ARBA00023157"/>
    </source>
</evidence>
<dbReference type="InterPro" id="IPR012946">
    <property type="entry name" value="X8"/>
</dbReference>
<evidence type="ECO:0000313" key="6">
    <source>
        <dbReference type="EMBL" id="KMZ58428.1"/>
    </source>
</evidence>
<dbReference type="FunFam" id="1.20.58.1040:FF:000003">
    <property type="entry name" value="glucan endo-1,3-beta-glucosidase 7"/>
    <property type="match status" value="1"/>
</dbReference>
<evidence type="ECO:0000256" key="1">
    <source>
        <dbReference type="ARBA" id="ARBA00022729"/>
    </source>
</evidence>
<feature type="domain" description="X8" evidence="5">
    <location>
        <begin position="35"/>
        <end position="119"/>
    </location>
</feature>
<dbReference type="PANTHER" id="PTHR31044:SF47">
    <property type="entry name" value="CARBOHYDRATE-BINDING X8 DOMAIN SUPERFAMILY PROTEIN"/>
    <property type="match status" value="1"/>
</dbReference>
<keyword evidence="1" id="KW-0732">Signal</keyword>
<dbReference type="Proteomes" id="UP000036987">
    <property type="component" value="Unassembled WGS sequence"/>
</dbReference>
<dbReference type="EMBL" id="LFYR01001945">
    <property type="protein sequence ID" value="KMZ58428.1"/>
    <property type="molecule type" value="Genomic_DNA"/>
</dbReference>
<keyword evidence="4" id="KW-1133">Transmembrane helix</keyword>
<proteinExistence type="predicted"/>
<accession>A0A0K9NP88</accession>
<dbReference type="Pfam" id="PF07983">
    <property type="entry name" value="X8"/>
    <property type="match status" value="1"/>
</dbReference>
<dbReference type="OrthoDB" id="417697at2759"/>
<dbReference type="SMART" id="SM00768">
    <property type="entry name" value="X8"/>
    <property type="match status" value="1"/>
</dbReference>
<reference evidence="7" key="1">
    <citation type="journal article" date="2016" name="Nature">
        <title>The genome of the seagrass Zostera marina reveals angiosperm adaptation to the sea.</title>
        <authorList>
            <person name="Olsen J.L."/>
            <person name="Rouze P."/>
            <person name="Verhelst B."/>
            <person name="Lin Y.-C."/>
            <person name="Bayer T."/>
            <person name="Collen J."/>
            <person name="Dattolo E."/>
            <person name="De Paoli E."/>
            <person name="Dittami S."/>
            <person name="Maumus F."/>
            <person name="Michel G."/>
            <person name="Kersting A."/>
            <person name="Lauritano C."/>
            <person name="Lohaus R."/>
            <person name="Toepel M."/>
            <person name="Tonon T."/>
            <person name="Vanneste K."/>
            <person name="Amirebrahimi M."/>
            <person name="Brakel J."/>
            <person name="Bostroem C."/>
            <person name="Chovatia M."/>
            <person name="Grimwood J."/>
            <person name="Jenkins J.W."/>
            <person name="Jueterbock A."/>
            <person name="Mraz A."/>
            <person name="Stam W.T."/>
            <person name="Tice H."/>
            <person name="Bornberg-Bauer E."/>
            <person name="Green P.J."/>
            <person name="Pearson G.A."/>
            <person name="Procaccini G."/>
            <person name="Duarte C.M."/>
            <person name="Schmutz J."/>
            <person name="Reusch T.B.H."/>
            <person name="Van de Peer Y."/>
        </authorList>
    </citation>
    <scope>NUCLEOTIDE SEQUENCE [LARGE SCALE GENOMIC DNA]</scope>
    <source>
        <strain evidence="7">cv. Finnish</strain>
    </source>
</reference>
<evidence type="ECO:0000313" key="7">
    <source>
        <dbReference type="Proteomes" id="UP000036987"/>
    </source>
</evidence>
<sequence length="213" mass="21668">MDGESVALDLTVVLVMVLLASAGVVTVQGVAVSSSWCIARSGTSDKVLQTGLDYACGAGADCAPIHSGGSCFLPNTLQGHASYAYNSYYQKSGYASGACDFAGTATLTISDPSYGTCKYPSSFSSTGGEGIEPPPSSSTTTPPVTTFPPPINGPAIIPLNGTNSPMIGSNGTDGGVGLLPPSFGPSSMDMAGGHRSILTLHLLHLLWLLQFLM</sequence>
<keyword evidence="4" id="KW-0472">Membrane</keyword>
<organism evidence="6 7">
    <name type="scientific">Zostera marina</name>
    <name type="common">Eelgrass</name>
    <dbReference type="NCBI Taxonomy" id="29655"/>
    <lineage>
        <taxon>Eukaryota</taxon>
        <taxon>Viridiplantae</taxon>
        <taxon>Streptophyta</taxon>
        <taxon>Embryophyta</taxon>
        <taxon>Tracheophyta</taxon>
        <taxon>Spermatophyta</taxon>
        <taxon>Magnoliopsida</taxon>
        <taxon>Liliopsida</taxon>
        <taxon>Zosteraceae</taxon>
        <taxon>Zostera</taxon>
    </lineage>
</organism>
<keyword evidence="2" id="KW-1015">Disulfide bond</keyword>
<keyword evidence="7" id="KW-1185">Reference proteome</keyword>
<keyword evidence="4" id="KW-0812">Transmembrane</keyword>
<evidence type="ECO:0000256" key="3">
    <source>
        <dbReference type="SAM" id="MobiDB-lite"/>
    </source>
</evidence>
<feature type="region of interest" description="Disordered" evidence="3">
    <location>
        <begin position="125"/>
        <end position="146"/>
    </location>
</feature>
<feature type="transmembrane region" description="Helical" evidence="4">
    <location>
        <begin position="12"/>
        <end position="39"/>
    </location>
</feature>
<evidence type="ECO:0000256" key="4">
    <source>
        <dbReference type="SAM" id="Phobius"/>
    </source>
</evidence>
<dbReference type="PANTHER" id="PTHR31044">
    <property type="entry name" value="BETA-1,3 GLUCANASE"/>
    <property type="match status" value="1"/>
</dbReference>
<comment type="caution">
    <text evidence="6">The sequence shown here is derived from an EMBL/GenBank/DDBJ whole genome shotgun (WGS) entry which is preliminary data.</text>
</comment>